<name>A0AAN7CGQ5_9PEZI</name>
<feature type="region of interest" description="Disordered" evidence="1">
    <location>
        <begin position="1"/>
        <end position="139"/>
    </location>
</feature>
<organism evidence="2 3">
    <name type="scientific">Achaetomium macrosporum</name>
    <dbReference type="NCBI Taxonomy" id="79813"/>
    <lineage>
        <taxon>Eukaryota</taxon>
        <taxon>Fungi</taxon>
        <taxon>Dikarya</taxon>
        <taxon>Ascomycota</taxon>
        <taxon>Pezizomycotina</taxon>
        <taxon>Sordariomycetes</taxon>
        <taxon>Sordariomycetidae</taxon>
        <taxon>Sordariales</taxon>
        <taxon>Chaetomiaceae</taxon>
        <taxon>Achaetomium</taxon>
    </lineage>
</organism>
<feature type="compositionally biased region" description="Low complexity" evidence="1">
    <location>
        <begin position="248"/>
        <end position="260"/>
    </location>
</feature>
<feature type="compositionally biased region" description="Low complexity" evidence="1">
    <location>
        <begin position="371"/>
        <end position="382"/>
    </location>
</feature>
<reference evidence="2" key="2">
    <citation type="submission" date="2023-05" db="EMBL/GenBank/DDBJ databases">
        <authorList>
            <consortium name="Lawrence Berkeley National Laboratory"/>
            <person name="Steindorff A."/>
            <person name="Hensen N."/>
            <person name="Bonometti L."/>
            <person name="Westerberg I."/>
            <person name="Brannstrom I.O."/>
            <person name="Guillou S."/>
            <person name="Cros-Aarteil S."/>
            <person name="Calhoun S."/>
            <person name="Haridas S."/>
            <person name="Kuo A."/>
            <person name="Mondo S."/>
            <person name="Pangilinan J."/>
            <person name="Riley R."/>
            <person name="Labutti K."/>
            <person name="Andreopoulos B."/>
            <person name="Lipzen A."/>
            <person name="Chen C."/>
            <person name="Yanf M."/>
            <person name="Daum C."/>
            <person name="Ng V."/>
            <person name="Clum A."/>
            <person name="Ohm R."/>
            <person name="Martin F."/>
            <person name="Silar P."/>
            <person name="Natvig D."/>
            <person name="Lalanne C."/>
            <person name="Gautier V."/>
            <person name="Ament-Velasquez S.L."/>
            <person name="Kruys A."/>
            <person name="Hutchinson M.I."/>
            <person name="Powell A.J."/>
            <person name="Barry K."/>
            <person name="Miller A.N."/>
            <person name="Grigoriev I.V."/>
            <person name="Debuchy R."/>
            <person name="Gladieux P."/>
            <person name="Thoren M.H."/>
            <person name="Johannesson H."/>
        </authorList>
    </citation>
    <scope>NUCLEOTIDE SEQUENCE</scope>
    <source>
        <strain evidence="2">CBS 532.94</strain>
    </source>
</reference>
<proteinExistence type="predicted"/>
<feature type="compositionally biased region" description="Polar residues" evidence="1">
    <location>
        <begin position="210"/>
        <end position="224"/>
    </location>
</feature>
<feature type="compositionally biased region" description="Basic and acidic residues" evidence="1">
    <location>
        <begin position="86"/>
        <end position="112"/>
    </location>
</feature>
<keyword evidence="3" id="KW-1185">Reference proteome</keyword>
<sequence>MPRPKRSRVTATRPTKAQSPPAEERKQSSPTPPVMAKPAVTQPQFPSSDIYDVSDREKERIRQRRAAETAKADAVQARPTLTTQHLEPDSKQTKALEDSRRRRDEAMNRLDDLTSTSRPDDTESPAIELSRRDSVLEIQPRLTDASGLDLEDDFFGNLDDSLDDTENAIEETQTGYRSTDTSSFNIAMFKRRPRQSSVAGRDDAPIRPSSRGQNTPSISTTLNFGNFRRRAREPSILGTARKARTQRSRSATSQASRNASVLGDGDDSGPEGESTPINKTRRQTRASLAVSGSREGSPVLQSRKRKSLESHEDGREKRPAIESNDAGAEEIHQSIEVDPEPASSPPCGRRRTREQDRFSTPVPEDDPDMAPPLSSSSESGSPVPLPPLDTLAHRTYTRNAPPRAAKTPEARDSSTDISSPPSLTHSPNYAAPPKAIPKQKAPPPEKKITTADLTSLLPRRRHKASNRDSGGNDPFDLDASEDDPAVVDDEDELSYVDPRARRRKAQQPLSKATANAKGKAVGPRNGNGKNCALRTYGPRAEDKENEEVDEEIVVASDAEEGNEELAEAELPEEETSQMMRDRLGEELQKAAKKFKEVDKWELSFEVVTESSSPDPDAR</sequence>
<feature type="compositionally biased region" description="Acidic residues" evidence="1">
    <location>
        <begin position="543"/>
        <end position="575"/>
    </location>
</feature>
<reference evidence="2" key="1">
    <citation type="journal article" date="2023" name="Mol. Phylogenet. Evol.">
        <title>Genome-scale phylogeny and comparative genomics of the fungal order Sordariales.</title>
        <authorList>
            <person name="Hensen N."/>
            <person name="Bonometti L."/>
            <person name="Westerberg I."/>
            <person name="Brannstrom I.O."/>
            <person name="Guillou S."/>
            <person name="Cros-Aarteil S."/>
            <person name="Calhoun S."/>
            <person name="Haridas S."/>
            <person name="Kuo A."/>
            <person name="Mondo S."/>
            <person name="Pangilinan J."/>
            <person name="Riley R."/>
            <person name="LaButti K."/>
            <person name="Andreopoulos B."/>
            <person name="Lipzen A."/>
            <person name="Chen C."/>
            <person name="Yan M."/>
            <person name="Daum C."/>
            <person name="Ng V."/>
            <person name="Clum A."/>
            <person name="Steindorff A."/>
            <person name="Ohm R.A."/>
            <person name="Martin F."/>
            <person name="Silar P."/>
            <person name="Natvig D.O."/>
            <person name="Lalanne C."/>
            <person name="Gautier V."/>
            <person name="Ament-Velasquez S.L."/>
            <person name="Kruys A."/>
            <person name="Hutchinson M.I."/>
            <person name="Powell A.J."/>
            <person name="Barry K."/>
            <person name="Miller A.N."/>
            <person name="Grigoriev I.V."/>
            <person name="Debuchy R."/>
            <person name="Gladieux P."/>
            <person name="Hiltunen Thoren M."/>
            <person name="Johannesson H."/>
        </authorList>
    </citation>
    <scope>NUCLEOTIDE SEQUENCE</scope>
    <source>
        <strain evidence="2">CBS 532.94</strain>
    </source>
</reference>
<feature type="compositionally biased region" description="Acidic residues" evidence="1">
    <location>
        <begin position="475"/>
        <end position="494"/>
    </location>
</feature>
<dbReference type="EMBL" id="MU860037">
    <property type="protein sequence ID" value="KAK4240563.1"/>
    <property type="molecule type" value="Genomic_DNA"/>
</dbReference>
<feature type="compositionally biased region" description="Polar residues" evidence="1">
    <location>
        <begin position="9"/>
        <end position="18"/>
    </location>
</feature>
<dbReference type="AlphaFoldDB" id="A0AAN7CGQ5"/>
<accession>A0AAN7CGQ5</accession>
<feature type="compositionally biased region" description="Polar residues" evidence="1">
    <location>
        <begin position="415"/>
        <end position="427"/>
    </location>
</feature>
<feature type="compositionally biased region" description="Basic and acidic residues" evidence="1">
    <location>
        <begin position="307"/>
        <end position="320"/>
    </location>
</feature>
<evidence type="ECO:0000256" key="1">
    <source>
        <dbReference type="SAM" id="MobiDB-lite"/>
    </source>
</evidence>
<evidence type="ECO:0000313" key="3">
    <source>
        <dbReference type="Proteomes" id="UP001303760"/>
    </source>
</evidence>
<feature type="compositionally biased region" description="Polar residues" evidence="1">
    <location>
        <begin position="170"/>
        <end position="185"/>
    </location>
</feature>
<protein>
    <submittedName>
        <fullName evidence="2">Uncharacterized protein</fullName>
    </submittedName>
</protein>
<evidence type="ECO:0000313" key="2">
    <source>
        <dbReference type="EMBL" id="KAK4240563.1"/>
    </source>
</evidence>
<feature type="region of interest" description="Disordered" evidence="1">
    <location>
        <begin position="170"/>
        <end position="576"/>
    </location>
</feature>
<dbReference type="Proteomes" id="UP001303760">
    <property type="component" value="Unassembled WGS sequence"/>
</dbReference>
<gene>
    <name evidence="2" type="ORF">C8A03DRAFT_41881</name>
</gene>
<feature type="compositionally biased region" description="Basic and acidic residues" evidence="1">
    <location>
        <begin position="53"/>
        <end position="71"/>
    </location>
</feature>
<comment type="caution">
    <text evidence="2">The sequence shown here is derived from an EMBL/GenBank/DDBJ whole genome shotgun (WGS) entry which is preliminary data.</text>
</comment>